<keyword evidence="2" id="KW-0614">Plasmid</keyword>
<dbReference type="AlphaFoldDB" id="A0A0H5PAK7"/>
<evidence type="ECO:0000256" key="1">
    <source>
        <dbReference type="SAM" id="MobiDB-lite"/>
    </source>
</evidence>
<name>A0A0H5PAK7_NOCFR</name>
<dbReference type="EMBL" id="LN868939">
    <property type="protein sequence ID" value="CRY84304.1"/>
    <property type="molecule type" value="Genomic_DNA"/>
</dbReference>
<proteinExistence type="predicted"/>
<accession>A0A0H5PAK7</accession>
<sequence length="38" mass="4306">MSGLNSPVEYGDDPFLPDDLGDFYDMDCEFEPDEPDCD</sequence>
<evidence type="ECO:0000313" key="2">
    <source>
        <dbReference type="EMBL" id="CRY84304.1"/>
    </source>
</evidence>
<protein>
    <submittedName>
        <fullName evidence="2">Uncharacterized protein</fullName>
    </submittedName>
</protein>
<feature type="compositionally biased region" description="Acidic residues" evidence="1">
    <location>
        <begin position="10"/>
        <end position="38"/>
    </location>
</feature>
<dbReference type="KEGG" id="nfr:ERS450000_05961"/>
<dbReference type="Proteomes" id="UP000057820">
    <property type="component" value="Plasmid 2"/>
</dbReference>
<organism evidence="2 3">
    <name type="scientific">Nocardia farcinica</name>
    <dbReference type="NCBI Taxonomy" id="37329"/>
    <lineage>
        <taxon>Bacteria</taxon>
        <taxon>Bacillati</taxon>
        <taxon>Actinomycetota</taxon>
        <taxon>Actinomycetes</taxon>
        <taxon>Mycobacteriales</taxon>
        <taxon>Nocardiaceae</taxon>
        <taxon>Nocardia</taxon>
    </lineage>
</organism>
<feature type="region of interest" description="Disordered" evidence="1">
    <location>
        <begin position="1"/>
        <end position="38"/>
    </location>
</feature>
<geneLocation type="plasmid" evidence="2">
    <name>2</name>
</geneLocation>
<evidence type="ECO:0000313" key="3">
    <source>
        <dbReference type="Proteomes" id="UP000057820"/>
    </source>
</evidence>
<reference evidence="3" key="1">
    <citation type="submission" date="2015-03" db="EMBL/GenBank/DDBJ databases">
        <authorList>
            <consortium name="Pathogen Informatics"/>
        </authorList>
    </citation>
    <scope>NUCLEOTIDE SEQUENCE [LARGE SCALE GENOMIC DNA]</scope>
    <source>
        <strain evidence="3">NCTC11134</strain>
        <plasmid evidence="3">2</plasmid>
    </source>
</reference>
<gene>
    <name evidence="2" type="ORF">ERS450000_05961</name>
</gene>